<accession>A0ABX5XR32</accession>
<feature type="domain" description="DUF1592" evidence="4">
    <location>
        <begin position="421"/>
        <end position="548"/>
    </location>
</feature>
<reference evidence="7 8" key="1">
    <citation type="submission" date="2019-02" db="EMBL/GenBank/DDBJ databases">
        <title>Deep-cultivation of Planctomycetes and their phenomic and genomic characterization uncovers novel biology.</title>
        <authorList>
            <person name="Wiegand S."/>
            <person name="Jogler M."/>
            <person name="Boedeker C."/>
            <person name="Pinto D."/>
            <person name="Vollmers J."/>
            <person name="Rivas-Marin E."/>
            <person name="Kohn T."/>
            <person name="Peeters S.H."/>
            <person name="Heuer A."/>
            <person name="Rast P."/>
            <person name="Oberbeckmann S."/>
            <person name="Bunk B."/>
            <person name="Jeske O."/>
            <person name="Meyerdierks A."/>
            <person name="Storesund J.E."/>
            <person name="Kallscheuer N."/>
            <person name="Luecker S."/>
            <person name="Lage O.M."/>
            <person name="Pohl T."/>
            <person name="Merkel B.J."/>
            <person name="Hornburger P."/>
            <person name="Mueller R.-W."/>
            <person name="Bruemmer F."/>
            <person name="Labrenz M."/>
            <person name="Spormann A.M."/>
            <person name="Op den Camp H."/>
            <person name="Overmann J."/>
            <person name="Amann R."/>
            <person name="Jetten M.S.M."/>
            <person name="Mascher T."/>
            <person name="Medema M.H."/>
            <person name="Devos D.P."/>
            <person name="Kaster A.-K."/>
            <person name="Ovreas L."/>
            <person name="Rohde M."/>
            <person name="Galperin M.Y."/>
            <person name="Jogler C."/>
        </authorList>
    </citation>
    <scope>NUCLEOTIDE SEQUENCE [LARGE SCALE GENOMIC DNA]</scope>
    <source>
        <strain evidence="7 8">TBK1r</strain>
    </source>
</reference>
<evidence type="ECO:0000259" key="4">
    <source>
        <dbReference type="Pfam" id="PF07631"/>
    </source>
</evidence>
<feature type="domain" description="DUF1587" evidence="2">
    <location>
        <begin position="108"/>
        <end position="170"/>
    </location>
</feature>
<feature type="domain" description="Cytochrome C Planctomycete-type" evidence="5">
    <location>
        <begin position="28"/>
        <end position="75"/>
    </location>
</feature>
<evidence type="ECO:0000313" key="7">
    <source>
        <dbReference type="EMBL" id="QDV84464.1"/>
    </source>
</evidence>
<evidence type="ECO:0000259" key="5">
    <source>
        <dbReference type="Pfam" id="PF07635"/>
    </source>
</evidence>
<evidence type="ECO:0008006" key="9">
    <source>
        <dbReference type="Google" id="ProtNLM"/>
    </source>
</evidence>
<dbReference type="EMBL" id="CP036432">
    <property type="protein sequence ID" value="QDV84464.1"/>
    <property type="molecule type" value="Genomic_DNA"/>
</dbReference>
<name>A0ABX5XR32_9BACT</name>
<dbReference type="Pfam" id="PF07627">
    <property type="entry name" value="PSCyt3"/>
    <property type="match status" value="1"/>
</dbReference>
<organism evidence="7 8">
    <name type="scientific">Stieleria magnilauensis</name>
    <dbReference type="NCBI Taxonomy" id="2527963"/>
    <lineage>
        <taxon>Bacteria</taxon>
        <taxon>Pseudomonadati</taxon>
        <taxon>Planctomycetota</taxon>
        <taxon>Planctomycetia</taxon>
        <taxon>Pirellulales</taxon>
        <taxon>Pirellulaceae</taxon>
        <taxon>Stieleria</taxon>
    </lineage>
</organism>
<feature type="domain" description="DUF1585" evidence="1">
    <location>
        <begin position="702"/>
        <end position="775"/>
    </location>
</feature>
<evidence type="ECO:0000259" key="2">
    <source>
        <dbReference type="Pfam" id="PF07626"/>
    </source>
</evidence>
<evidence type="ECO:0000259" key="3">
    <source>
        <dbReference type="Pfam" id="PF07627"/>
    </source>
</evidence>
<dbReference type="Proteomes" id="UP000318081">
    <property type="component" value="Chromosome"/>
</dbReference>
<dbReference type="InterPro" id="IPR011429">
    <property type="entry name" value="Cyt_c_Planctomycete-type"/>
</dbReference>
<dbReference type="InterPro" id="IPR013042">
    <property type="entry name" value="DUF1592"/>
</dbReference>
<gene>
    <name evidence="7" type="ORF">TBK1r_34130</name>
</gene>
<dbReference type="InterPro" id="IPR013036">
    <property type="entry name" value="DUF1587"/>
</dbReference>
<keyword evidence="8" id="KW-1185">Reference proteome</keyword>
<dbReference type="InterPro" id="IPR013043">
    <property type="entry name" value="DUF1595"/>
</dbReference>
<evidence type="ECO:0000259" key="6">
    <source>
        <dbReference type="Pfam" id="PF07637"/>
    </source>
</evidence>
<dbReference type="Pfam" id="PF07631">
    <property type="entry name" value="PSD4"/>
    <property type="match status" value="1"/>
</dbReference>
<dbReference type="Pfam" id="PF07624">
    <property type="entry name" value="PSD2"/>
    <property type="match status" value="1"/>
</dbReference>
<feature type="domain" description="DUF1588" evidence="3">
    <location>
        <begin position="567"/>
        <end position="663"/>
    </location>
</feature>
<dbReference type="Pfam" id="PF07635">
    <property type="entry name" value="PSCyt1"/>
    <property type="match status" value="1"/>
</dbReference>
<sequence>MVSGLSITDAAGRAETPTQWAAFTEAHCVGCHSGESPEGDFSFDRLDFDLSSEETARRWIRVHDRVVAGEMPPADEATPDARESAAFTTALANELVAAESRRSDVVLRRLNRHEYQNTVSDLFQIQVTVNGLPDDSSTGGFDTVGEGLAVSAEAMAAYLEAADQVLDAVFGSSAPPKRIRHETNLLEQVDWRGRPQLENQIGKMFRRTDDGLVIFQSGYCPTNLVNFARLRAPAGTYRGTMRVRAVQSDQPVTLRIYGGDTIVNRAERHLVGYYDVAPGQWTTIEFTDRLVEDGGTFQPKCYGTRDTRKDADTWPEPGIEIGDIVIEGPLDEWPPPGRVRLLGDLDLESAGRDDAEQILQRLLPLAFRRPVEPTEADAYLDLFSSALADGRSFESALRVSLKAVLCSPDFLFLNEPGTSQISPHALAARLSYFLWSTMPDDELMRLADDGSLRQSDVLAQQVERLLASPKASSFTKNFTGQWLDLREIDFTEPDANLYPEFDELLRISMVQETERFFDEILTNDLSLVNFVDSQFSFLNGRLANHYGIEGVDGQTFRKVQLPPDSPRGGLLTQASVLKVTANGTYTSPVLRGAWILENILGQPTPPPPDNVGSIEPDIRGATTIGEQLAKHRDVQSCAACHRQIDPPGFALECFDPIGGYRDQYRTMSPDAQRPNLKQAPFTYAWVRYRIGLPVDATAQMPDGQTIQSVDDFKRILAANPDQLARNLAGKVMTYALGRKIGFADRRSVEDIVGQARRQNYGFRSLIHAIVQHPTFQKP</sequence>
<dbReference type="InterPro" id="IPR011478">
    <property type="entry name" value="DUF1585"/>
</dbReference>
<feature type="domain" description="DUF1595" evidence="6">
    <location>
        <begin position="355"/>
        <end position="415"/>
    </location>
</feature>
<proteinExistence type="predicted"/>
<protein>
    <recommendedName>
        <fullName evidence="9">Planctomycete cytochrome C</fullName>
    </recommendedName>
</protein>
<dbReference type="Pfam" id="PF07626">
    <property type="entry name" value="PSD3"/>
    <property type="match status" value="1"/>
</dbReference>
<dbReference type="InterPro" id="IPR013039">
    <property type="entry name" value="DUF1588"/>
</dbReference>
<evidence type="ECO:0000259" key="1">
    <source>
        <dbReference type="Pfam" id="PF07624"/>
    </source>
</evidence>
<dbReference type="Pfam" id="PF07637">
    <property type="entry name" value="PSD5"/>
    <property type="match status" value="1"/>
</dbReference>
<evidence type="ECO:0000313" key="8">
    <source>
        <dbReference type="Proteomes" id="UP000318081"/>
    </source>
</evidence>